<dbReference type="Proteomes" id="UP000787472">
    <property type="component" value="Unassembled WGS sequence"/>
</dbReference>
<dbReference type="CDD" id="cd00090">
    <property type="entry name" value="HTH_ARSR"/>
    <property type="match status" value="1"/>
</dbReference>
<sequence>MNTSAKTKTQTPIKTQANISRADTHLDKDLGLTSQGLVAHLIAVTHFVQKSTQDRLMASQRYEKLSLSYEGYISLLAEQDHSPGELAAKLGISKQACSKVIRELETLDYIERRKHPQDSRSSLLSLSAKGRQLLQDGVQHMVELQHEFASKVGEERLQELIGLLEALCRIRKIELPELRVLESTMDGEHAGSDAFKSGSTRLNQLSSVLNREFRRALFTSLSDKGFQGLRANLGQVLGLISQEGQKIQYIASVTGVSKQAVAVTAAELEQQGYIVREPDPTDKRQVILRLSPLGSELLVEILASVRELEASIHKALGDDKYRALEETLATLYLEVAAQHGSMGALPGKIRQLSEELLAELGAAGAYALAQRLMTITRGKM</sequence>
<dbReference type="AlphaFoldDB" id="A0A9E5JU39"/>
<evidence type="ECO:0000313" key="2">
    <source>
        <dbReference type="EMBL" id="NHO64590.1"/>
    </source>
</evidence>
<dbReference type="InterPro" id="IPR011991">
    <property type="entry name" value="ArsR-like_HTH"/>
</dbReference>
<evidence type="ECO:0000313" key="3">
    <source>
        <dbReference type="Proteomes" id="UP000787472"/>
    </source>
</evidence>
<keyword evidence="3" id="KW-1185">Reference proteome</keyword>
<proteinExistence type="predicted"/>
<dbReference type="InterPro" id="IPR039422">
    <property type="entry name" value="MarR/SlyA-like"/>
</dbReference>
<dbReference type="PROSITE" id="PS50995">
    <property type="entry name" value="HTH_MARR_2"/>
    <property type="match status" value="2"/>
</dbReference>
<dbReference type="GO" id="GO:0006950">
    <property type="term" value="P:response to stress"/>
    <property type="evidence" value="ECO:0007669"/>
    <property type="project" value="TreeGrafter"/>
</dbReference>
<reference evidence="2" key="1">
    <citation type="submission" date="2020-03" db="EMBL/GenBank/DDBJ databases">
        <authorList>
            <person name="Guo F."/>
        </authorList>
    </citation>
    <scope>NUCLEOTIDE SEQUENCE</scope>
    <source>
        <strain evidence="2">JCM 30134</strain>
    </source>
</reference>
<dbReference type="SMART" id="SM00347">
    <property type="entry name" value="HTH_MARR"/>
    <property type="match status" value="2"/>
</dbReference>
<feature type="domain" description="HTH marR-type" evidence="1">
    <location>
        <begin position="34"/>
        <end position="169"/>
    </location>
</feature>
<dbReference type="EMBL" id="JAAONZ010000002">
    <property type="protein sequence ID" value="NHO64590.1"/>
    <property type="molecule type" value="Genomic_DNA"/>
</dbReference>
<dbReference type="InterPro" id="IPR000835">
    <property type="entry name" value="HTH_MarR-typ"/>
</dbReference>
<dbReference type="Pfam" id="PF12802">
    <property type="entry name" value="MarR_2"/>
    <property type="match status" value="2"/>
</dbReference>
<dbReference type="InterPro" id="IPR036388">
    <property type="entry name" value="WH-like_DNA-bd_sf"/>
</dbReference>
<dbReference type="GO" id="GO:0003700">
    <property type="term" value="F:DNA-binding transcription factor activity"/>
    <property type="evidence" value="ECO:0007669"/>
    <property type="project" value="InterPro"/>
</dbReference>
<evidence type="ECO:0000259" key="1">
    <source>
        <dbReference type="PROSITE" id="PS50995"/>
    </source>
</evidence>
<accession>A0A9E5JU39</accession>
<dbReference type="SUPFAM" id="SSF46785">
    <property type="entry name" value="Winged helix' DNA-binding domain"/>
    <property type="match status" value="2"/>
</dbReference>
<comment type="caution">
    <text evidence="2">The sequence shown here is derived from an EMBL/GenBank/DDBJ whole genome shotgun (WGS) entry which is preliminary data.</text>
</comment>
<dbReference type="PANTHER" id="PTHR33164:SF43">
    <property type="entry name" value="HTH-TYPE TRANSCRIPTIONAL REPRESSOR YETL"/>
    <property type="match status" value="1"/>
</dbReference>
<dbReference type="PRINTS" id="PR00598">
    <property type="entry name" value="HTHMARR"/>
</dbReference>
<name>A0A9E5JU39_9GAMM</name>
<dbReference type="InterPro" id="IPR036390">
    <property type="entry name" value="WH_DNA-bd_sf"/>
</dbReference>
<dbReference type="PANTHER" id="PTHR33164">
    <property type="entry name" value="TRANSCRIPTIONAL REGULATOR, MARR FAMILY"/>
    <property type="match status" value="1"/>
</dbReference>
<gene>
    <name evidence="2" type="ORF">G8770_03400</name>
</gene>
<organism evidence="2 3">
    <name type="scientific">Pseudomaricurvus hydrocarbonicus</name>
    <dbReference type="NCBI Taxonomy" id="1470433"/>
    <lineage>
        <taxon>Bacteria</taxon>
        <taxon>Pseudomonadati</taxon>
        <taxon>Pseudomonadota</taxon>
        <taxon>Gammaproteobacteria</taxon>
        <taxon>Cellvibrionales</taxon>
        <taxon>Cellvibrionaceae</taxon>
        <taxon>Pseudomaricurvus</taxon>
    </lineage>
</organism>
<dbReference type="Gene3D" id="1.10.10.10">
    <property type="entry name" value="Winged helix-like DNA-binding domain superfamily/Winged helix DNA-binding domain"/>
    <property type="match status" value="2"/>
</dbReference>
<feature type="domain" description="HTH marR-type" evidence="1">
    <location>
        <begin position="202"/>
        <end position="333"/>
    </location>
</feature>
<dbReference type="RefSeq" id="WP_167181773.1">
    <property type="nucleotide sequence ID" value="NZ_JAAONZ010000002.1"/>
</dbReference>
<protein>
    <submittedName>
        <fullName evidence="2">MarR family transcriptional regulator</fullName>
    </submittedName>
</protein>